<feature type="region of interest" description="Disordered" evidence="8">
    <location>
        <begin position="560"/>
        <end position="611"/>
    </location>
</feature>
<proteinExistence type="inferred from homology"/>
<evidence type="ECO:0000256" key="3">
    <source>
        <dbReference type="ARBA" id="ARBA00007077"/>
    </source>
</evidence>
<gene>
    <name evidence="10" type="ORF">BDZ94DRAFT_1254353</name>
</gene>
<evidence type="ECO:0000256" key="5">
    <source>
        <dbReference type="ARBA" id="ARBA00022884"/>
    </source>
</evidence>
<comment type="similarity">
    <text evidence="3">Belongs to the RRM RBM34 family.</text>
</comment>
<name>A0A9P5YBG4_9AGAR</name>
<reference evidence="10" key="1">
    <citation type="submission" date="2020-11" db="EMBL/GenBank/DDBJ databases">
        <authorList>
            <consortium name="DOE Joint Genome Institute"/>
            <person name="Ahrendt S."/>
            <person name="Riley R."/>
            <person name="Andreopoulos W."/>
            <person name="Labutti K."/>
            <person name="Pangilinan J."/>
            <person name="Ruiz-Duenas F.J."/>
            <person name="Barrasa J.M."/>
            <person name="Sanchez-Garcia M."/>
            <person name="Camarero S."/>
            <person name="Miyauchi S."/>
            <person name="Serrano A."/>
            <person name="Linde D."/>
            <person name="Babiker R."/>
            <person name="Drula E."/>
            <person name="Ayuso-Fernandez I."/>
            <person name="Pacheco R."/>
            <person name="Padilla G."/>
            <person name="Ferreira P."/>
            <person name="Barriuso J."/>
            <person name="Kellner H."/>
            <person name="Castanera R."/>
            <person name="Alfaro M."/>
            <person name="Ramirez L."/>
            <person name="Pisabarro A.G."/>
            <person name="Kuo A."/>
            <person name="Tritt A."/>
            <person name="Lipzen A."/>
            <person name="He G."/>
            <person name="Yan M."/>
            <person name="Ng V."/>
            <person name="Cullen D."/>
            <person name="Martin F."/>
            <person name="Rosso M.-N."/>
            <person name="Henrissat B."/>
            <person name="Hibbett D."/>
            <person name="Martinez A.T."/>
            <person name="Grigoriev I.V."/>
        </authorList>
    </citation>
    <scope>NUCLEOTIDE SEQUENCE</scope>
    <source>
        <strain evidence="10">CBS 247.69</strain>
    </source>
</reference>
<dbReference type="SMART" id="SM00360">
    <property type="entry name" value="RRM"/>
    <property type="match status" value="1"/>
</dbReference>
<comment type="caution">
    <text evidence="10">The sequence shown here is derived from an EMBL/GenBank/DDBJ whole genome shotgun (WGS) entry which is preliminary data.</text>
</comment>
<keyword evidence="5 7" id="KW-0694">RNA-binding</keyword>
<protein>
    <recommendedName>
        <fullName evidence="4">Nucleolar protein 12</fullName>
    </recommendedName>
</protein>
<dbReference type="PROSITE" id="PS50102">
    <property type="entry name" value="RRM"/>
    <property type="match status" value="1"/>
</dbReference>
<evidence type="ECO:0000313" key="11">
    <source>
        <dbReference type="Proteomes" id="UP000807353"/>
    </source>
</evidence>
<comment type="function">
    <text evidence="1">Involved in pre-25S rRNA processing.</text>
</comment>
<dbReference type="InterPro" id="IPR000504">
    <property type="entry name" value="RRM_dom"/>
</dbReference>
<keyword evidence="6" id="KW-0539">Nucleus</keyword>
<accession>A0A9P5YBG4</accession>
<dbReference type="Gene3D" id="3.30.70.330">
    <property type="match status" value="2"/>
</dbReference>
<dbReference type="PANTHER" id="PTHR23236:SF25">
    <property type="entry name" value="RNA-BINDING PROTEIN 34"/>
    <property type="match status" value="1"/>
</dbReference>
<feature type="compositionally biased region" description="Acidic residues" evidence="8">
    <location>
        <begin position="111"/>
        <end position="121"/>
    </location>
</feature>
<dbReference type="InterPro" id="IPR035979">
    <property type="entry name" value="RBD_domain_sf"/>
</dbReference>
<sequence>MSLSSLLISGGKSIDSELNALFTTTPAPAFRQAATVIPTPGSSKDVGKKRKFGADKQSTETPLKRSKSSPTKAEKRKDIDASIKPKPVETIKVKKTGKKAVKGKGKSKEDEVVDGEDENSDLENAYLQTHKDTPKSDNEDELENEKLPVHESLQKEKKSSRTGPKVKFVPLEETPEQRDQRTIFIGNLSIEVAQKRPLLKRLQRHILAQLPSAKIESTRFRSIPFQAPTSKLPASDDEEDTSKPKTPTPAKQARAHDRERASTWRDRKEAEEDEEIVKNDDKKFLNPGQKKKIAFINQEFHSTADTANAYVVFAHPLPAENRPSNLPPPPPTMDPYEAAKVAVEKCNGTLFMERMIRVDLVNKKGLIRDAKVASHQVVTDTDPKLSVFVGNLDFASKEEDLRVFFEGVVSAERGPPEVNHEEGSDGVKKPSTWVTRVRIVRDKDTQLGKGFAYIQFADHECVDEVLALDAVKLKFAKRKLRVQRCKTIPGSSTSTRQVTTDAKSNKPVVKPVPTPIIVPKGDPKLGEKLVHMEKDARKQYKSADADRVARRLAKKKSRIAMGNHGIKTQGKDRERVRKTKTFTGKVAAPKKGGSKGRVRSDKSLAKRNAKK</sequence>
<dbReference type="GO" id="GO:0019843">
    <property type="term" value="F:rRNA binding"/>
    <property type="evidence" value="ECO:0007669"/>
    <property type="project" value="TreeGrafter"/>
</dbReference>
<dbReference type="AlphaFoldDB" id="A0A9P5YBG4"/>
<evidence type="ECO:0000256" key="1">
    <source>
        <dbReference type="ARBA" id="ARBA00002475"/>
    </source>
</evidence>
<dbReference type="GO" id="GO:0005730">
    <property type="term" value="C:nucleolus"/>
    <property type="evidence" value="ECO:0007669"/>
    <property type="project" value="UniProtKB-SubCell"/>
</dbReference>
<feature type="region of interest" description="Disordered" evidence="8">
    <location>
        <begin position="224"/>
        <end position="273"/>
    </location>
</feature>
<dbReference type="EMBL" id="MU150248">
    <property type="protein sequence ID" value="KAF9465356.1"/>
    <property type="molecule type" value="Genomic_DNA"/>
</dbReference>
<evidence type="ECO:0000313" key="10">
    <source>
        <dbReference type="EMBL" id="KAF9465356.1"/>
    </source>
</evidence>
<comment type="subcellular location">
    <subcellularLocation>
        <location evidence="2">Nucleus</location>
        <location evidence="2">Nucleolus</location>
    </subcellularLocation>
</comment>
<dbReference type="SUPFAM" id="SSF54928">
    <property type="entry name" value="RNA-binding domain, RBD"/>
    <property type="match status" value="1"/>
</dbReference>
<dbReference type="InterPro" id="IPR012677">
    <property type="entry name" value="Nucleotide-bd_a/b_plait_sf"/>
</dbReference>
<evidence type="ECO:0000256" key="2">
    <source>
        <dbReference type="ARBA" id="ARBA00004604"/>
    </source>
</evidence>
<dbReference type="PANTHER" id="PTHR23236">
    <property type="entry name" value="EUKARYOTIC TRANSLATION INITIATION FACTOR 4B/4H"/>
    <property type="match status" value="1"/>
</dbReference>
<feature type="compositionally biased region" description="Basic and acidic residues" evidence="8">
    <location>
        <begin position="254"/>
        <end position="273"/>
    </location>
</feature>
<feature type="region of interest" description="Disordered" evidence="8">
    <location>
        <begin position="33"/>
        <end position="177"/>
    </location>
</feature>
<dbReference type="Proteomes" id="UP000807353">
    <property type="component" value="Unassembled WGS sequence"/>
</dbReference>
<evidence type="ECO:0000256" key="7">
    <source>
        <dbReference type="PROSITE-ProRule" id="PRU00176"/>
    </source>
</evidence>
<dbReference type="OrthoDB" id="442677at2759"/>
<evidence type="ECO:0000256" key="8">
    <source>
        <dbReference type="SAM" id="MobiDB-lite"/>
    </source>
</evidence>
<feature type="domain" description="RRM" evidence="9">
    <location>
        <begin position="385"/>
        <end position="487"/>
    </location>
</feature>
<feature type="compositionally biased region" description="Basic and acidic residues" evidence="8">
    <location>
        <begin position="72"/>
        <end position="92"/>
    </location>
</feature>
<feature type="compositionally biased region" description="Basic and acidic residues" evidence="8">
    <location>
        <begin position="144"/>
        <end position="159"/>
    </location>
</feature>
<dbReference type="GO" id="GO:0000463">
    <property type="term" value="P:maturation of LSU-rRNA from tricistronic rRNA transcript (SSU-rRNA, 5.8S rRNA, LSU-rRNA)"/>
    <property type="evidence" value="ECO:0007669"/>
    <property type="project" value="TreeGrafter"/>
</dbReference>
<evidence type="ECO:0000259" key="9">
    <source>
        <dbReference type="PROSITE" id="PS50102"/>
    </source>
</evidence>
<evidence type="ECO:0000256" key="4">
    <source>
        <dbReference type="ARBA" id="ARBA00015520"/>
    </source>
</evidence>
<evidence type="ECO:0000256" key="6">
    <source>
        <dbReference type="ARBA" id="ARBA00023242"/>
    </source>
</evidence>
<organism evidence="10 11">
    <name type="scientific">Collybia nuda</name>
    <dbReference type="NCBI Taxonomy" id="64659"/>
    <lineage>
        <taxon>Eukaryota</taxon>
        <taxon>Fungi</taxon>
        <taxon>Dikarya</taxon>
        <taxon>Basidiomycota</taxon>
        <taxon>Agaricomycotina</taxon>
        <taxon>Agaricomycetes</taxon>
        <taxon>Agaricomycetidae</taxon>
        <taxon>Agaricales</taxon>
        <taxon>Tricholomatineae</taxon>
        <taxon>Clitocybaceae</taxon>
        <taxon>Collybia</taxon>
    </lineage>
</organism>
<keyword evidence="11" id="KW-1185">Reference proteome</keyword>
<feature type="compositionally biased region" description="Basic residues" evidence="8">
    <location>
        <begin position="93"/>
        <end position="105"/>
    </location>
</feature>